<comment type="similarity">
    <text evidence="1">Belongs to the arrestin family.</text>
</comment>
<dbReference type="EMBL" id="VTPC01000663">
    <property type="protein sequence ID" value="KAF2904846.1"/>
    <property type="molecule type" value="Genomic_DNA"/>
</dbReference>
<dbReference type="Proteomes" id="UP000801492">
    <property type="component" value="Unassembled WGS sequence"/>
</dbReference>
<organism evidence="4 5">
    <name type="scientific">Ignelater luminosus</name>
    <name type="common">Cucubano</name>
    <name type="synonym">Pyrophorus luminosus</name>
    <dbReference type="NCBI Taxonomy" id="2038154"/>
    <lineage>
        <taxon>Eukaryota</taxon>
        <taxon>Metazoa</taxon>
        <taxon>Ecdysozoa</taxon>
        <taxon>Arthropoda</taxon>
        <taxon>Hexapoda</taxon>
        <taxon>Insecta</taxon>
        <taxon>Pterygota</taxon>
        <taxon>Neoptera</taxon>
        <taxon>Endopterygota</taxon>
        <taxon>Coleoptera</taxon>
        <taxon>Polyphaga</taxon>
        <taxon>Elateriformia</taxon>
        <taxon>Elateroidea</taxon>
        <taxon>Elateridae</taxon>
        <taxon>Agrypninae</taxon>
        <taxon>Pyrophorini</taxon>
        <taxon>Ignelater</taxon>
    </lineage>
</organism>
<dbReference type="SMART" id="SM01017">
    <property type="entry name" value="Arrestin_C"/>
    <property type="match status" value="1"/>
</dbReference>
<name>A0A8K0GMC7_IGNLU</name>
<dbReference type="Gene3D" id="2.60.40.640">
    <property type="match status" value="2"/>
</dbReference>
<dbReference type="PANTHER" id="PTHR11188">
    <property type="entry name" value="ARRESTIN DOMAIN CONTAINING PROTEIN"/>
    <property type="match status" value="1"/>
</dbReference>
<feature type="domain" description="Arrestin C-terminal-like" evidence="3">
    <location>
        <begin position="181"/>
        <end position="313"/>
    </location>
</feature>
<dbReference type="InterPro" id="IPR011022">
    <property type="entry name" value="Arrestin_C-like"/>
</dbReference>
<proteinExistence type="inferred from homology"/>
<gene>
    <name evidence="4" type="ORF">ILUMI_01317</name>
</gene>
<accession>A0A8K0GMC7</accession>
<dbReference type="OrthoDB" id="2333384at2759"/>
<dbReference type="Pfam" id="PF00339">
    <property type="entry name" value="Arrestin_N"/>
    <property type="match status" value="1"/>
</dbReference>
<comment type="caution">
    <text evidence="4">The sequence shown here is derived from an EMBL/GenBank/DDBJ whole genome shotgun (WGS) entry which is preliminary data.</text>
</comment>
<evidence type="ECO:0000313" key="4">
    <source>
        <dbReference type="EMBL" id="KAF2904846.1"/>
    </source>
</evidence>
<dbReference type="SUPFAM" id="SSF81296">
    <property type="entry name" value="E set domains"/>
    <property type="match status" value="2"/>
</dbReference>
<dbReference type="AlphaFoldDB" id="A0A8K0GMC7"/>
<sequence length="394" mass="43858">MADKVRICVDTVGNNTTGLYYPGQNITGRVECLFPEGENVKLLKIQFKGLARTEWTESETYYDDFFKEERTRDVTYNDEEVYFNAEHNLFQSSNENGFSIGRHMYPFSYVLPQQLPSSFEGTYGNVIYIIKVTIDYPWKSSESLVLNLNIISPLDLNTLPQLREPIAISMDKTPCSCWCQNSGPITFNMSVPVTGFIPGQEVNIGAFVENMSNISAESVTFQIFQNVEYRVNFPLKTQYSENLIADCIESGIGAHSEKSWTSTLIIPENGSYPNLISSNIIKMTYLLKGTLVLPLPHTNLTDNVNLVIGSVPLSGVNIGLLGPPQTYIATAPPLEDTVSTGHINVSNDSQPSQAISNGHHSMNVGWSLTGEGSKNFEFIDAPPSYDEARELHYN</sequence>
<evidence type="ECO:0000256" key="2">
    <source>
        <dbReference type="ARBA" id="ARBA00022606"/>
    </source>
</evidence>
<protein>
    <recommendedName>
        <fullName evidence="3">Arrestin C-terminal-like domain-containing protein</fullName>
    </recommendedName>
</protein>
<dbReference type="InterPro" id="IPR014756">
    <property type="entry name" value="Ig_E-set"/>
</dbReference>
<dbReference type="InterPro" id="IPR011021">
    <property type="entry name" value="Arrestin-like_N"/>
</dbReference>
<dbReference type="Pfam" id="PF02752">
    <property type="entry name" value="Arrestin_C"/>
    <property type="match status" value="1"/>
</dbReference>
<evidence type="ECO:0000259" key="3">
    <source>
        <dbReference type="SMART" id="SM01017"/>
    </source>
</evidence>
<dbReference type="GO" id="GO:0015031">
    <property type="term" value="P:protein transport"/>
    <property type="evidence" value="ECO:0007669"/>
    <property type="project" value="TreeGrafter"/>
</dbReference>
<dbReference type="PANTHER" id="PTHR11188:SF176">
    <property type="entry name" value="ARRESTIN DOMAIN-CONTAINING PROTEIN 1"/>
    <property type="match status" value="1"/>
</dbReference>
<evidence type="ECO:0000313" key="5">
    <source>
        <dbReference type="Proteomes" id="UP000801492"/>
    </source>
</evidence>
<dbReference type="InterPro" id="IPR050357">
    <property type="entry name" value="Arrestin_domain-protein"/>
</dbReference>
<keyword evidence="5" id="KW-1185">Reference proteome</keyword>
<reference evidence="4" key="1">
    <citation type="submission" date="2019-08" db="EMBL/GenBank/DDBJ databases">
        <title>The genome of the North American firefly Photinus pyralis.</title>
        <authorList>
            <consortium name="Photinus pyralis genome working group"/>
            <person name="Fallon T.R."/>
            <person name="Sander Lower S.E."/>
            <person name="Weng J.-K."/>
        </authorList>
    </citation>
    <scope>NUCLEOTIDE SEQUENCE</scope>
    <source>
        <strain evidence="4">TRF0915ILg1</strain>
        <tissue evidence="4">Whole body</tissue>
    </source>
</reference>
<keyword evidence="2" id="KW-0716">Sensory transduction</keyword>
<dbReference type="InterPro" id="IPR014752">
    <property type="entry name" value="Arrestin-like_C"/>
</dbReference>
<dbReference type="GO" id="GO:0005737">
    <property type="term" value="C:cytoplasm"/>
    <property type="evidence" value="ECO:0007669"/>
    <property type="project" value="TreeGrafter"/>
</dbReference>
<evidence type="ECO:0000256" key="1">
    <source>
        <dbReference type="ARBA" id="ARBA00005298"/>
    </source>
</evidence>